<dbReference type="AlphaFoldDB" id="A7EMD0"/>
<evidence type="ECO:0000313" key="3">
    <source>
        <dbReference type="Proteomes" id="UP000001312"/>
    </source>
</evidence>
<evidence type="ECO:0000313" key="2">
    <source>
        <dbReference type="EMBL" id="EDO03996.1"/>
    </source>
</evidence>
<dbReference type="EMBL" id="CH476628">
    <property type="protein sequence ID" value="EDO03996.1"/>
    <property type="molecule type" value="Genomic_DNA"/>
</dbReference>
<accession>A7EMD0</accession>
<keyword evidence="3" id="KW-1185">Reference proteome</keyword>
<reference evidence="3" key="1">
    <citation type="journal article" date="2011" name="PLoS Genet.">
        <title>Genomic analysis of the necrotrophic fungal pathogens Sclerotinia sclerotiorum and Botrytis cinerea.</title>
        <authorList>
            <person name="Amselem J."/>
            <person name="Cuomo C.A."/>
            <person name="van Kan J.A."/>
            <person name="Viaud M."/>
            <person name="Benito E.P."/>
            <person name="Couloux A."/>
            <person name="Coutinho P.M."/>
            <person name="de Vries R.P."/>
            <person name="Dyer P.S."/>
            <person name="Fillinger S."/>
            <person name="Fournier E."/>
            <person name="Gout L."/>
            <person name="Hahn M."/>
            <person name="Kohn L."/>
            <person name="Lapalu N."/>
            <person name="Plummer K.M."/>
            <person name="Pradier J.M."/>
            <person name="Quevillon E."/>
            <person name="Sharon A."/>
            <person name="Simon A."/>
            <person name="ten Have A."/>
            <person name="Tudzynski B."/>
            <person name="Tudzynski P."/>
            <person name="Wincker P."/>
            <person name="Andrew M."/>
            <person name="Anthouard V."/>
            <person name="Beever R.E."/>
            <person name="Beffa R."/>
            <person name="Benoit I."/>
            <person name="Bouzid O."/>
            <person name="Brault B."/>
            <person name="Chen Z."/>
            <person name="Choquer M."/>
            <person name="Collemare J."/>
            <person name="Cotton P."/>
            <person name="Danchin E.G."/>
            <person name="Da Silva C."/>
            <person name="Gautier A."/>
            <person name="Giraud C."/>
            <person name="Giraud T."/>
            <person name="Gonzalez C."/>
            <person name="Grossetete S."/>
            <person name="Guldener U."/>
            <person name="Henrissat B."/>
            <person name="Howlett B.J."/>
            <person name="Kodira C."/>
            <person name="Kretschmer M."/>
            <person name="Lappartient A."/>
            <person name="Leroch M."/>
            <person name="Levis C."/>
            <person name="Mauceli E."/>
            <person name="Neuveglise C."/>
            <person name="Oeser B."/>
            <person name="Pearson M."/>
            <person name="Poulain J."/>
            <person name="Poussereau N."/>
            <person name="Quesneville H."/>
            <person name="Rascle C."/>
            <person name="Schumacher J."/>
            <person name="Segurens B."/>
            <person name="Sexton A."/>
            <person name="Silva E."/>
            <person name="Sirven C."/>
            <person name="Soanes D.M."/>
            <person name="Talbot N.J."/>
            <person name="Templeton M."/>
            <person name="Yandava C."/>
            <person name="Yarden O."/>
            <person name="Zeng Q."/>
            <person name="Rollins J.A."/>
            <person name="Lebrun M.H."/>
            <person name="Dickman M."/>
        </authorList>
    </citation>
    <scope>NUCLEOTIDE SEQUENCE [LARGE SCALE GENOMIC DNA]</scope>
    <source>
        <strain evidence="3">ATCC 18683 / 1980 / Ss-1</strain>
    </source>
</reference>
<protein>
    <submittedName>
        <fullName evidence="2">Uncharacterized protein</fullName>
    </submittedName>
</protein>
<sequence length="184" mass="19374">MNDSVLLSLIIEPRAAMHDPIQSPPPKKAEDSINQFVGKDAVYNITTSARKDSSRRTILGHNKVFHKAEGGTATPISPGVLGHTDSSNSSIVEVIPCRIADTDGTWCYAYDEDCCSGPSTFLPGPPSARIDFAGPSNSLPSFTIASRPASFLASTTISTSTSTSTSSTTSDNSLNPTTTLSHLL</sequence>
<dbReference type="KEGG" id="ssl:SS1G_06478"/>
<dbReference type="RefSeq" id="XP_001592238.1">
    <property type="nucleotide sequence ID" value="XM_001592188.1"/>
</dbReference>
<gene>
    <name evidence="2" type="ORF">SS1G_06478</name>
</gene>
<evidence type="ECO:0000256" key="1">
    <source>
        <dbReference type="SAM" id="MobiDB-lite"/>
    </source>
</evidence>
<proteinExistence type="predicted"/>
<feature type="region of interest" description="Disordered" evidence="1">
    <location>
        <begin position="159"/>
        <end position="184"/>
    </location>
</feature>
<dbReference type="InParanoid" id="A7EMD0"/>
<organism evidence="2 3">
    <name type="scientific">Sclerotinia sclerotiorum (strain ATCC 18683 / 1980 / Ss-1)</name>
    <name type="common">White mold</name>
    <name type="synonym">Whetzelinia sclerotiorum</name>
    <dbReference type="NCBI Taxonomy" id="665079"/>
    <lineage>
        <taxon>Eukaryota</taxon>
        <taxon>Fungi</taxon>
        <taxon>Dikarya</taxon>
        <taxon>Ascomycota</taxon>
        <taxon>Pezizomycotina</taxon>
        <taxon>Leotiomycetes</taxon>
        <taxon>Helotiales</taxon>
        <taxon>Sclerotiniaceae</taxon>
        <taxon>Sclerotinia</taxon>
    </lineage>
</organism>
<dbReference type="Proteomes" id="UP000001312">
    <property type="component" value="Unassembled WGS sequence"/>
</dbReference>
<dbReference type="GeneID" id="5488607"/>
<name>A7EMD0_SCLS1</name>